<dbReference type="RefSeq" id="WP_157461639.1">
    <property type="nucleotide sequence ID" value="NZ_WQLB01000058.1"/>
</dbReference>
<comment type="caution">
    <text evidence="1">The sequence shown here is derived from an EMBL/GenBank/DDBJ whole genome shotgun (WGS) entry which is preliminary data.</text>
</comment>
<dbReference type="Proteomes" id="UP000483286">
    <property type="component" value="Unassembled WGS sequence"/>
</dbReference>
<accession>A0A7C9LXQ9</accession>
<reference evidence="1 2" key="1">
    <citation type="submission" date="2019-12" db="EMBL/GenBank/DDBJ databases">
        <title>Deinococcus sp. HMF7620 Genome sequencing and assembly.</title>
        <authorList>
            <person name="Kang H."/>
            <person name="Kim H."/>
            <person name="Joh K."/>
        </authorList>
    </citation>
    <scope>NUCLEOTIDE SEQUENCE [LARGE SCALE GENOMIC DNA]</scope>
    <source>
        <strain evidence="1 2">HMF7620</strain>
    </source>
</reference>
<evidence type="ECO:0000313" key="2">
    <source>
        <dbReference type="Proteomes" id="UP000483286"/>
    </source>
</evidence>
<gene>
    <name evidence="1" type="ORF">GO986_21835</name>
</gene>
<dbReference type="EMBL" id="WQLB01000058">
    <property type="protein sequence ID" value="MVN89380.1"/>
    <property type="molecule type" value="Genomic_DNA"/>
</dbReference>
<evidence type="ECO:0000313" key="1">
    <source>
        <dbReference type="EMBL" id="MVN89380.1"/>
    </source>
</evidence>
<dbReference type="AlphaFoldDB" id="A0A7C9LXQ9"/>
<protein>
    <submittedName>
        <fullName evidence="1">Uncharacterized protein</fullName>
    </submittedName>
</protein>
<proteinExistence type="predicted"/>
<name>A0A7C9LXQ9_9DEIO</name>
<sequence length="66" mass="7004">MDLTRVRIGPKFMGHAAHKTYRSGYGYHTGVDFLTTVLGLKVVAMADGVWSAPRPPPAAGATDTTS</sequence>
<keyword evidence="2" id="KW-1185">Reference proteome</keyword>
<organism evidence="1 2">
    <name type="scientific">Deinococcus arboris</name>
    <dbReference type="NCBI Taxonomy" id="2682977"/>
    <lineage>
        <taxon>Bacteria</taxon>
        <taxon>Thermotogati</taxon>
        <taxon>Deinococcota</taxon>
        <taxon>Deinococci</taxon>
        <taxon>Deinococcales</taxon>
        <taxon>Deinococcaceae</taxon>
        <taxon>Deinococcus</taxon>
    </lineage>
</organism>